<dbReference type="EMBL" id="JABWDY010004593">
    <property type="protein sequence ID" value="KAF5205061.1"/>
    <property type="molecule type" value="Genomic_DNA"/>
</dbReference>
<name>A0A7J6X5N6_THATH</name>
<keyword evidence="2" id="KW-1185">Reference proteome</keyword>
<evidence type="ECO:0000313" key="2">
    <source>
        <dbReference type="Proteomes" id="UP000554482"/>
    </source>
</evidence>
<protein>
    <submittedName>
        <fullName evidence="1">Uncharacterized protein</fullName>
    </submittedName>
</protein>
<dbReference type="AlphaFoldDB" id="A0A7J6X5N6"/>
<feature type="non-terminal residue" evidence="1">
    <location>
        <position position="1"/>
    </location>
</feature>
<gene>
    <name evidence="1" type="ORF">FRX31_005352</name>
</gene>
<accession>A0A7J6X5N6</accession>
<comment type="caution">
    <text evidence="1">The sequence shown here is derived from an EMBL/GenBank/DDBJ whole genome shotgun (WGS) entry which is preliminary data.</text>
</comment>
<organism evidence="1 2">
    <name type="scientific">Thalictrum thalictroides</name>
    <name type="common">Rue-anemone</name>
    <name type="synonym">Anemone thalictroides</name>
    <dbReference type="NCBI Taxonomy" id="46969"/>
    <lineage>
        <taxon>Eukaryota</taxon>
        <taxon>Viridiplantae</taxon>
        <taxon>Streptophyta</taxon>
        <taxon>Embryophyta</taxon>
        <taxon>Tracheophyta</taxon>
        <taxon>Spermatophyta</taxon>
        <taxon>Magnoliopsida</taxon>
        <taxon>Ranunculales</taxon>
        <taxon>Ranunculaceae</taxon>
        <taxon>Thalictroideae</taxon>
        <taxon>Thalictrum</taxon>
    </lineage>
</organism>
<proteinExistence type="predicted"/>
<reference evidence="1 2" key="1">
    <citation type="submission" date="2020-06" db="EMBL/GenBank/DDBJ databases">
        <title>Transcriptomic and genomic resources for Thalictrum thalictroides and T. hernandezii: Facilitating candidate gene discovery in an emerging model plant lineage.</title>
        <authorList>
            <person name="Arias T."/>
            <person name="Riano-Pachon D.M."/>
            <person name="Di Stilio V.S."/>
        </authorList>
    </citation>
    <scope>NUCLEOTIDE SEQUENCE [LARGE SCALE GENOMIC DNA]</scope>
    <source>
        <strain evidence="2">cv. WT478/WT964</strain>
        <tissue evidence="1">Leaves</tissue>
    </source>
</reference>
<dbReference type="Proteomes" id="UP000554482">
    <property type="component" value="Unassembled WGS sequence"/>
</dbReference>
<sequence>LSQRVSHYAAEDQKAILFHMMTLLLGPPGCGNYTVTGAVRETEPIYDGYGRNIIQQLQSSN</sequence>
<evidence type="ECO:0000313" key="1">
    <source>
        <dbReference type="EMBL" id="KAF5205061.1"/>
    </source>
</evidence>